<dbReference type="AlphaFoldDB" id="A0A811U7V0"/>
<sequence length="52" mass="5982">CFTTALANCQNNRRYSFVAGYTTIQQQQQYKKSVNTMVLMAKCLITLTLIME</sequence>
<dbReference type="Proteomes" id="UP000606786">
    <property type="component" value="Unassembled WGS sequence"/>
</dbReference>
<evidence type="ECO:0000313" key="2">
    <source>
        <dbReference type="Proteomes" id="UP000606786"/>
    </source>
</evidence>
<keyword evidence="2" id="KW-1185">Reference proteome</keyword>
<proteinExistence type="predicted"/>
<gene>
    <name evidence="1" type="ORF">CCAP1982_LOCUS3290</name>
</gene>
<protein>
    <submittedName>
        <fullName evidence="1">(Mediterranean fruit fly) hypothetical protein</fullName>
    </submittedName>
</protein>
<dbReference type="EMBL" id="CAJHJT010000001">
    <property type="protein sequence ID" value="CAD6994550.1"/>
    <property type="molecule type" value="Genomic_DNA"/>
</dbReference>
<feature type="non-terminal residue" evidence="1">
    <location>
        <position position="1"/>
    </location>
</feature>
<accession>A0A811U7V0</accession>
<name>A0A811U7V0_CERCA</name>
<reference evidence="1" key="1">
    <citation type="submission" date="2020-11" db="EMBL/GenBank/DDBJ databases">
        <authorList>
            <person name="Whitehead M."/>
        </authorList>
    </citation>
    <scope>NUCLEOTIDE SEQUENCE</scope>
    <source>
        <strain evidence="1">EGII</strain>
    </source>
</reference>
<evidence type="ECO:0000313" key="1">
    <source>
        <dbReference type="EMBL" id="CAD6994550.1"/>
    </source>
</evidence>
<comment type="caution">
    <text evidence="1">The sequence shown here is derived from an EMBL/GenBank/DDBJ whole genome shotgun (WGS) entry which is preliminary data.</text>
</comment>
<organism evidence="1 2">
    <name type="scientific">Ceratitis capitata</name>
    <name type="common">Mediterranean fruit fly</name>
    <name type="synonym">Tephritis capitata</name>
    <dbReference type="NCBI Taxonomy" id="7213"/>
    <lineage>
        <taxon>Eukaryota</taxon>
        <taxon>Metazoa</taxon>
        <taxon>Ecdysozoa</taxon>
        <taxon>Arthropoda</taxon>
        <taxon>Hexapoda</taxon>
        <taxon>Insecta</taxon>
        <taxon>Pterygota</taxon>
        <taxon>Neoptera</taxon>
        <taxon>Endopterygota</taxon>
        <taxon>Diptera</taxon>
        <taxon>Brachycera</taxon>
        <taxon>Muscomorpha</taxon>
        <taxon>Tephritoidea</taxon>
        <taxon>Tephritidae</taxon>
        <taxon>Ceratitis</taxon>
        <taxon>Ceratitis</taxon>
    </lineage>
</organism>